<evidence type="ECO:0000256" key="8">
    <source>
        <dbReference type="PIRSR" id="PIRSR602401-1"/>
    </source>
</evidence>
<dbReference type="GO" id="GO:0004497">
    <property type="term" value="F:monooxygenase activity"/>
    <property type="evidence" value="ECO:0007669"/>
    <property type="project" value="UniProtKB-KW"/>
</dbReference>
<reference evidence="11" key="1">
    <citation type="submission" date="2020-03" db="EMBL/GenBank/DDBJ databases">
        <title>An insight into accumulation patterns and metabolic pathway genes of glucosinolates in Isatis indigotica.</title>
        <authorList>
            <person name="Zhang T."/>
            <person name="Hu X."/>
            <person name="Yang S."/>
        </authorList>
    </citation>
    <scope>NUCLEOTIDE SEQUENCE</scope>
</reference>
<organism evidence="11">
    <name type="scientific">Isatis tinctoria</name>
    <name type="common">Dyer's woad</name>
    <name type="synonym">Isatis indigotica</name>
    <dbReference type="NCBI Taxonomy" id="161756"/>
    <lineage>
        <taxon>Eukaryota</taxon>
        <taxon>Viridiplantae</taxon>
        <taxon>Streptophyta</taxon>
        <taxon>Embryophyta</taxon>
        <taxon>Tracheophyta</taxon>
        <taxon>Spermatophyta</taxon>
        <taxon>Magnoliopsida</taxon>
        <taxon>eudicotyledons</taxon>
        <taxon>Gunneridae</taxon>
        <taxon>Pentapetalae</taxon>
        <taxon>rosids</taxon>
        <taxon>malvids</taxon>
        <taxon>Brassicales</taxon>
        <taxon>Brassicaceae</taxon>
        <taxon>Isatideae</taxon>
        <taxon>Isatis</taxon>
    </lineage>
</organism>
<dbReference type="GO" id="GO:0006629">
    <property type="term" value="P:lipid metabolic process"/>
    <property type="evidence" value="ECO:0007669"/>
    <property type="project" value="UniProtKB-ARBA"/>
</dbReference>
<keyword evidence="3 8" id="KW-0349">Heme</keyword>
<dbReference type="GO" id="GO:0020037">
    <property type="term" value="F:heme binding"/>
    <property type="evidence" value="ECO:0007669"/>
    <property type="project" value="InterPro"/>
</dbReference>
<dbReference type="SUPFAM" id="SSF48264">
    <property type="entry name" value="Cytochrome P450"/>
    <property type="match status" value="1"/>
</dbReference>
<sequence>MAINIGLLEICITFIFFLVFLVFQGVSLHKKTPKYLPTNWPVLGMLPGLLVHINRIYDGITELLEASNMTFCFKGPWLSGTDILLTVDPANIRYILSSNFDNYPKGMEFKEIFEVLGDSIFNVDSEMWEDMRNSSHAILGHHDFQRFWVSTSVSKLRQGLIPILENTVEQNILVDLQDLFHRFLFDTSLILMTGYDPRCLSIEMPKVEFSDAVDGVADGLFYRHAKPVLFWKLQSWMGVGVEKSMRRGIAVFDQLLGKIISAKREEIESHGIRKSSEGEAMDVLTYYLTVDTTKYKHLKPSNDKFIRDTILGILIAAKDTTSSALTWFFWLLSKNPEAMTKIRQEINEKMPKFDSADLDKLVYLDGAVYETLRLYPSVPFNHKSPAKPDVLPTGHRVDKNWKIVISIYAVGRMKSIWGDDAEDFRPERWISHDGMLRHEPSYKFLAFSAGPRSCLGKKLTFLQIKTVAVEIIRNYDIKVVDGHKTEPVPSVLLRMQHGLKASITKI</sequence>
<name>A0A8H2S9B6_ISATI</name>
<keyword evidence="10" id="KW-1133">Transmembrane helix</keyword>
<dbReference type="InterPro" id="IPR017972">
    <property type="entry name" value="Cyt_P450_CS"/>
</dbReference>
<keyword evidence="4 8" id="KW-0479">Metal-binding</keyword>
<feature type="binding site" description="axial binding residue" evidence="8">
    <location>
        <position position="454"/>
    </location>
    <ligand>
        <name>heme</name>
        <dbReference type="ChEBI" id="CHEBI:30413"/>
    </ligand>
    <ligandPart>
        <name>Fe</name>
        <dbReference type="ChEBI" id="CHEBI:18248"/>
    </ligandPart>
</feature>
<dbReference type="PROSITE" id="PS00086">
    <property type="entry name" value="CYTOCHROME_P450"/>
    <property type="match status" value="1"/>
</dbReference>
<dbReference type="Pfam" id="PF00067">
    <property type="entry name" value="p450"/>
    <property type="match status" value="1"/>
</dbReference>
<dbReference type="EMBL" id="MT145839">
    <property type="protein sequence ID" value="QWK52383.1"/>
    <property type="molecule type" value="Genomic_DNA"/>
</dbReference>
<protein>
    <submittedName>
        <fullName evidence="11">Cytochrome P450 96A4-1</fullName>
    </submittedName>
</protein>
<dbReference type="InterPro" id="IPR001128">
    <property type="entry name" value="Cyt_P450"/>
</dbReference>
<keyword evidence="10" id="KW-0472">Membrane</keyword>
<evidence type="ECO:0000256" key="7">
    <source>
        <dbReference type="ARBA" id="ARBA00023033"/>
    </source>
</evidence>
<evidence type="ECO:0000313" key="11">
    <source>
        <dbReference type="EMBL" id="QWK52383.1"/>
    </source>
</evidence>
<keyword evidence="6 8" id="KW-0408">Iron</keyword>
<dbReference type="PRINTS" id="PR00385">
    <property type="entry name" value="P450"/>
</dbReference>
<evidence type="ECO:0000256" key="3">
    <source>
        <dbReference type="ARBA" id="ARBA00022617"/>
    </source>
</evidence>
<evidence type="ECO:0000256" key="9">
    <source>
        <dbReference type="RuleBase" id="RU000461"/>
    </source>
</evidence>
<dbReference type="Gene3D" id="1.10.630.10">
    <property type="entry name" value="Cytochrome P450"/>
    <property type="match status" value="1"/>
</dbReference>
<dbReference type="PRINTS" id="PR00463">
    <property type="entry name" value="EP450I"/>
</dbReference>
<comment type="cofactor">
    <cofactor evidence="1 8">
        <name>heme</name>
        <dbReference type="ChEBI" id="CHEBI:30413"/>
    </cofactor>
</comment>
<feature type="transmembrane region" description="Helical" evidence="10">
    <location>
        <begin position="7"/>
        <end position="26"/>
    </location>
</feature>
<keyword evidence="7 9" id="KW-0503">Monooxygenase</keyword>
<accession>A0A8H2S9B6</accession>
<dbReference type="PANTHER" id="PTHR24296">
    <property type="entry name" value="CYTOCHROME P450"/>
    <property type="match status" value="1"/>
</dbReference>
<dbReference type="CDD" id="cd11064">
    <property type="entry name" value="CYP86A"/>
    <property type="match status" value="1"/>
</dbReference>
<evidence type="ECO:0000256" key="10">
    <source>
        <dbReference type="SAM" id="Phobius"/>
    </source>
</evidence>
<dbReference type="AlphaFoldDB" id="A0A8H2S9B6"/>
<dbReference type="InterPro" id="IPR036396">
    <property type="entry name" value="Cyt_P450_sf"/>
</dbReference>
<evidence type="ECO:0000256" key="4">
    <source>
        <dbReference type="ARBA" id="ARBA00022723"/>
    </source>
</evidence>
<proteinExistence type="inferred from homology"/>
<evidence type="ECO:0000256" key="1">
    <source>
        <dbReference type="ARBA" id="ARBA00001971"/>
    </source>
</evidence>
<dbReference type="GO" id="GO:0005506">
    <property type="term" value="F:iron ion binding"/>
    <property type="evidence" value="ECO:0007669"/>
    <property type="project" value="InterPro"/>
</dbReference>
<evidence type="ECO:0000256" key="6">
    <source>
        <dbReference type="ARBA" id="ARBA00023004"/>
    </source>
</evidence>
<gene>
    <name evidence="11" type="primary">CYP96A4-1</name>
</gene>
<evidence type="ECO:0000256" key="2">
    <source>
        <dbReference type="ARBA" id="ARBA00010617"/>
    </source>
</evidence>
<keyword evidence="5 9" id="KW-0560">Oxidoreductase</keyword>
<dbReference type="InterPro" id="IPR002401">
    <property type="entry name" value="Cyt_P450_E_grp-I"/>
</dbReference>
<evidence type="ECO:0000256" key="5">
    <source>
        <dbReference type="ARBA" id="ARBA00023002"/>
    </source>
</evidence>
<comment type="similarity">
    <text evidence="2 9">Belongs to the cytochrome P450 family.</text>
</comment>
<keyword evidence="10" id="KW-0812">Transmembrane</keyword>
<dbReference type="GO" id="GO:0016705">
    <property type="term" value="F:oxidoreductase activity, acting on paired donors, with incorporation or reduction of molecular oxygen"/>
    <property type="evidence" value="ECO:0007669"/>
    <property type="project" value="InterPro"/>
</dbReference>